<evidence type="ECO:0000313" key="2">
    <source>
        <dbReference type="EMBL" id="KGO85184.1"/>
    </source>
</evidence>
<dbReference type="PANTHER" id="PTHR43143:SF1">
    <property type="entry name" value="SERINE_THREONINE-PROTEIN PHOSPHATASE CPPED1"/>
    <property type="match status" value="1"/>
</dbReference>
<dbReference type="GO" id="GO:0016787">
    <property type="term" value="F:hydrolase activity"/>
    <property type="evidence" value="ECO:0007669"/>
    <property type="project" value="InterPro"/>
</dbReference>
<dbReference type="PANTHER" id="PTHR43143">
    <property type="entry name" value="METALLOPHOSPHOESTERASE, CALCINEURIN SUPERFAMILY"/>
    <property type="match status" value="1"/>
</dbReference>
<feature type="domain" description="Calcineurin-like phosphoesterase" evidence="1">
    <location>
        <begin position="57"/>
        <end position="271"/>
    </location>
</feature>
<comment type="caution">
    <text evidence="2">The sequence shown here is derived from an EMBL/GenBank/DDBJ whole genome shotgun (WGS) entry which is preliminary data.</text>
</comment>
<name>A0A0A2LYY2_9FLAO</name>
<protein>
    <submittedName>
        <fullName evidence="2">Metallophosphoesterase</fullName>
    </submittedName>
</protein>
<reference evidence="2 3" key="1">
    <citation type="submission" date="2013-09" db="EMBL/GenBank/DDBJ databases">
        <authorList>
            <person name="Zeng Z."/>
            <person name="Chen C."/>
        </authorList>
    </citation>
    <scope>NUCLEOTIDE SEQUENCE [LARGE SCALE GENOMIC DNA]</scope>
    <source>
        <strain evidence="2 3">WB 3.3-2</strain>
    </source>
</reference>
<dbReference type="Pfam" id="PF00149">
    <property type="entry name" value="Metallophos"/>
    <property type="match status" value="1"/>
</dbReference>
<dbReference type="STRING" id="1121895.GCA_000378485_02084"/>
<organism evidence="2 3">
    <name type="scientific">Flavobacterium rivuli WB 3.3-2 = DSM 21788</name>
    <dbReference type="NCBI Taxonomy" id="1121895"/>
    <lineage>
        <taxon>Bacteria</taxon>
        <taxon>Pseudomonadati</taxon>
        <taxon>Bacteroidota</taxon>
        <taxon>Flavobacteriia</taxon>
        <taxon>Flavobacteriales</taxon>
        <taxon>Flavobacteriaceae</taxon>
        <taxon>Flavobacterium</taxon>
    </lineage>
</organism>
<dbReference type="InterPro" id="IPR004843">
    <property type="entry name" value="Calcineurin-like_PHP"/>
</dbReference>
<dbReference type="RefSeq" id="WP_020213245.1">
    <property type="nucleotide sequence ID" value="NZ_JRLX01000026.1"/>
</dbReference>
<dbReference type="Gene3D" id="3.60.21.10">
    <property type="match status" value="1"/>
</dbReference>
<dbReference type="InterPro" id="IPR029052">
    <property type="entry name" value="Metallo-depent_PP-like"/>
</dbReference>
<accession>A0A0A2LYY2</accession>
<dbReference type="Proteomes" id="UP000030152">
    <property type="component" value="Unassembled WGS sequence"/>
</dbReference>
<dbReference type="InterPro" id="IPR051918">
    <property type="entry name" value="STPP_CPPED1"/>
</dbReference>
<proteinExistence type="predicted"/>
<evidence type="ECO:0000313" key="3">
    <source>
        <dbReference type="Proteomes" id="UP000030152"/>
    </source>
</evidence>
<evidence type="ECO:0000259" key="1">
    <source>
        <dbReference type="Pfam" id="PF00149"/>
    </source>
</evidence>
<dbReference type="OrthoDB" id="9801383at2"/>
<dbReference type="SUPFAM" id="SSF56300">
    <property type="entry name" value="Metallo-dependent phosphatases"/>
    <property type="match status" value="1"/>
</dbReference>
<gene>
    <name evidence="2" type="ORF">Q765_17610</name>
</gene>
<sequence length="367" mass="41643">MTTQPTKKYDRPIIKLNQPDDNYKALILQPAIDNYPYHLNLEKFAEVSPDKFSFQMVGDTGGIRYPEGQQKIARQLIQQIAGSDALEKPAFLYHLGDVVYHYGEAEQYEQQFFKPYKDYPGPIFAIAGNHDSDVNPTNPVPYHSLDAFKAVFCDTESRHIPFAEDVNRKSMTQPNVYWTFDTPLATIIGLHSNVPKYGFIGEDQRKWFIKELIAAGKERPDKAIIVTIHHAPYTADENHGSSLAMITFLEDAFKESGVRPDIIFSGHVHNYQRFHKTYPDGKILPFVVCGAGGFDELHSIVNVGDSNYSPNNPLLDNVHLENYCIMKHGFLKITLERTTTGINLSGEYSIVDNLKEIDVKDTFSYTL</sequence>
<dbReference type="AlphaFoldDB" id="A0A0A2LYY2"/>
<dbReference type="EMBL" id="JRLX01000026">
    <property type="protein sequence ID" value="KGO85184.1"/>
    <property type="molecule type" value="Genomic_DNA"/>
</dbReference>
<keyword evidence="3" id="KW-1185">Reference proteome</keyword>
<dbReference type="eggNOG" id="COG1409">
    <property type="taxonomic scope" value="Bacteria"/>
</dbReference>